<evidence type="ECO:0000256" key="3">
    <source>
        <dbReference type="ARBA" id="ARBA00022490"/>
    </source>
</evidence>
<dbReference type="GO" id="GO:0061512">
    <property type="term" value="P:protein localization to cilium"/>
    <property type="evidence" value="ECO:0007669"/>
    <property type="project" value="TreeGrafter"/>
</dbReference>
<dbReference type="GO" id="GO:0035721">
    <property type="term" value="P:intraciliary retrograde transport"/>
    <property type="evidence" value="ECO:0007669"/>
    <property type="project" value="TreeGrafter"/>
</dbReference>
<dbReference type="InterPro" id="IPR056835">
    <property type="entry name" value="ARM_TT21_5th"/>
</dbReference>
<accession>A0A8C6FY89</accession>
<evidence type="ECO:0000256" key="11">
    <source>
        <dbReference type="ARBA" id="ARBA00068477"/>
    </source>
</evidence>
<dbReference type="FunFam" id="1.25.40.10:FF:000245">
    <property type="entry name" value="Tetratricopeptide repeat domain 21B"/>
    <property type="match status" value="1"/>
</dbReference>
<evidence type="ECO:0000256" key="12">
    <source>
        <dbReference type="ARBA" id="ARBA00084066"/>
    </source>
</evidence>
<feature type="domain" description="Tetratricopeptide repeat protein 21A/21B N-terminal ARM repeat" evidence="15">
    <location>
        <begin position="10"/>
        <end position="232"/>
    </location>
</feature>
<dbReference type="PROSITE" id="PS50005">
    <property type="entry name" value="TPR"/>
    <property type="match status" value="3"/>
</dbReference>
<evidence type="ECO:0000256" key="9">
    <source>
        <dbReference type="ARBA" id="ARBA00058418"/>
    </source>
</evidence>
<name>A0A8C6FY89_MOSMO</name>
<dbReference type="InterPro" id="IPR056836">
    <property type="entry name" value="ARM_TT21_4th"/>
</dbReference>
<evidence type="ECO:0000256" key="2">
    <source>
        <dbReference type="ARBA" id="ARBA00010935"/>
    </source>
</evidence>
<keyword evidence="8" id="KW-0966">Cell projection</keyword>
<dbReference type="FunFam" id="1.25.40.10:FF:000197">
    <property type="entry name" value="Tetratricopeptide repeat domain 21B"/>
    <property type="match status" value="1"/>
</dbReference>
<keyword evidence="5 13" id="KW-0802">TPR repeat</keyword>
<feature type="domain" description="Tetratricopeptide repeat protein 21A/21B fifth ARM repeats" evidence="17">
    <location>
        <begin position="919"/>
        <end position="1035"/>
    </location>
</feature>
<feature type="domain" description="Tetratricopeptide repeat protein 21A/21B C-terminal ARM" evidence="16">
    <location>
        <begin position="1070"/>
        <end position="1278"/>
    </location>
</feature>
<proteinExistence type="inferred from homology"/>
<dbReference type="InterPro" id="IPR056833">
    <property type="entry name" value="ARM_TT21_N"/>
</dbReference>
<dbReference type="GO" id="GO:0005930">
    <property type="term" value="C:axoneme"/>
    <property type="evidence" value="ECO:0007669"/>
    <property type="project" value="UniProtKB-SubCell"/>
</dbReference>
<keyword evidence="7" id="KW-0206">Cytoskeleton</keyword>
<dbReference type="Pfam" id="PF25060">
    <property type="entry name" value="ARM_TT21_2nd"/>
    <property type="match status" value="1"/>
</dbReference>
<evidence type="ECO:0000259" key="15">
    <source>
        <dbReference type="Pfam" id="PF25062"/>
    </source>
</evidence>
<keyword evidence="6" id="KW-0969">Cilium</keyword>
<evidence type="ECO:0000256" key="6">
    <source>
        <dbReference type="ARBA" id="ARBA00023069"/>
    </source>
</evidence>
<evidence type="ECO:0000259" key="14">
    <source>
        <dbReference type="Pfam" id="PF25060"/>
    </source>
</evidence>
<dbReference type="GO" id="GO:0010468">
    <property type="term" value="P:regulation of gene expression"/>
    <property type="evidence" value="ECO:0007669"/>
    <property type="project" value="UniProtKB-ARBA"/>
</dbReference>
<feature type="domain" description="Tetratricopeptide repeat protein 21A/21B fourth ARM" evidence="18">
    <location>
        <begin position="725"/>
        <end position="878"/>
    </location>
</feature>
<dbReference type="SMART" id="SM00028">
    <property type="entry name" value="TPR"/>
    <property type="match status" value="17"/>
</dbReference>
<sequence length="1283" mass="147437">MDSQGLKALINYYCQERYFHHVLLVASEGMKSYGSDPVFRFYHAYATLMEGKIQEALREFEAIKNKQDVSLCSLIALIYAHKMSPNPDREAILESDARVKEQRKGAGPKVLYHAGLFLWHIGRHDKAREYIDRMIKISNGNKEGQVLRAWLDITGRKEPYTKKALRYFEEGLQDGNDIFALLGKAQCLEMRQNYSGALETVNQIIMNFPSFLPAFVKKMKLQLALQDWDQTVEIAQRLMLQDNQNLEALRMLALYYLCREGDIEKCGRSQLILQKTQTLLERAFSLNPQESEFATELGYQMILHGKVKEALKWYKTAMTLDETSVSALIGFIQCQLIEGQLQDADQHLEFLSEVQQSIGKSAELIYLHAVLAMRKNKRQEEVINLLNDVLDTHFSQLEDLPLGIQYFEKLNPDFLLEIITEYLNFCPMQPASPGQPLSPLLRRCTSILETIVRTVPGLLQAVFLIAKVKYLSGDIEAAYNNLQHCLEHSPSYADAHLLMAQVYLSQEKFKLCSQSLELCLSYNFKVREYPLYHLIKAQSQKKMGEVAEAIKTLHTAMSLPGMRRIGSSSKSKYRKTEVDASHRLSVFLELVEVHRLNGEQHEAAKVLQDAIHEFSGTSEELRVTIANADLALAQGDVERALSMLRNVTAEQPYFIEAKEKMADIYLKHRKEKMLYITCYREMAERMPSPRSFLLLGDAYMNIQEPEEAIVAYEQALNHNPKDGTLASKIGKALVKTHNYSKAITYYEAALKSGQQNYLCYDLAELLLKLKWYDKAEKVLQHALAHEPVNELSALMEDGRSQVLLAKVYSKVDRPDDAVTALQQARELQARVLKRVQMEQPDAVPAQKHLAAEICAEIAKHSVAQRNYEKAIKFYREALVHCETDNKIMLELARLYLVQDDPDACLRHCALLLQNDQDNEAATMMMADLMFRKQDYEQAVFHLQQLLERKPDNYMTLSRLIDFLRRCGKLEDVPRFFLMAEKRNSRAKLEPGFQYCKGLYLWYTGEPNDALRHFNKARKDSDWGQNALYNMIEICLNPDNETVGGEVFENLDADLGKSTEKQESMQLAVRTAEKLLKELKPQTVQGHVQLRIMENYCLMATKQKSNVEQALNTFSEIAASEKDHVPALLGMATAHMILKQTPRARNQLKRIAKMNWNPIDAEDFERSWLLLADIYIQSAKYDMAEELIKRCLRHNRSCCKAYEYIGYIMEKEQAYMDAALNYEMAWKQGNQTNPAVGYKLAFNYLKAKRYVDAIDVCHQVLEAHPTYPKIRKDILDKARTSLRP</sequence>
<dbReference type="InterPro" id="IPR011990">
    <property type="entry name" value="TPR-like_helical_dom_sf"/>
</dbReference>
<dbReference type="Proteomes" id="UP000694544">
    <property type="component" value="Unplaced"/>
</dbReference>
<evidence type="ECO:0000256" key="8">
    <source>
        <dbReference type="ARBA" id="ARBA00023273"/>
    </source>
</evidence>
<evidence type="ECO:0000256" key="7">
    <source>
        <dbReference type="ARBA" id="ARBA00023212"/>
    </source>
</evidence>
<dbReference type="InterPro" id="IPR019734">
    <property type="entry name" value="TPR_rpt"/>
</dbReference>
<feature type="domain" description="Tetratricopeptide repeat protein 21A/21B second ARM" evidence="14">
    <location>
        <begin position="266"/>
        <end position="506"/>
    </location>
</feature>
<dbReference type="InterPro" id="IPR056832">
    <property type="entry name" value="ARM_TT21_2nd"/>
</dbReference>
<dbReference type="InterPro" id="IPR040364">
    <property type="entry name" value="TTC21A/TTC21B"/>
</dbReference>
<protein>
    <recommendedName>
        <fullName evidence="11">Tetratricopeptide repeat protein 21B</fullName>
    </recommendedName>
    <alternativeName>
        <fullName evidence="12">Intraflagellar transport 139 homolog</fullName>
    </alternativeName>
</protein>
<dbReference type="GO" id="GO:0030991">
    <property type="term" value="C:intraciliary transport particle A"/>
    <property type="evidence" value="ECO:0007669"/>
    <property type="project" value="UniProtKB-ARBA"/>
</dbReference>
<dbReference type="InterPro" id="IPR056834">
    <property type="entry name" value="ARM_TT21_C"/>
</dbReference>
<evidence type="ECO:0000256" key="10">
    <source>
        <dbReference type="ARBA" id="ARBA00062181"/>
    </source>
</evidence>
<dbReference type="Pfam" id="PF25058">
    <property type="entry name" value="ARM_TT21"/>
    <property type="match status" value="1"/>
</dbReference>
<dbReference type="Pfam" id="PF25063">
    <property type="entry name" value="ARM_TT21_C"/>
    <property type="match status" value="1"/>
</dbReference>
<comment type="function">
    <text evidence="9">Component of the IFT complex A (IFT-A), a complex required for retrograde ciliary transport and entry into cilia of G protein-coupled receptors (GPCRs). Essential for retrograde trafficking of IFT-1, IFT-B and GPCRs. Negatively modulates the SHH signal transduction.</text>
</comment>
<keyword evidence="3" id="KW-0963">Cytoplasm</keyword>
<dbReference type="Ensembl" id="ENSMMST00000033840.1">
    <property type="protein sequence ID" value="ENSMMSP00000030754.1"/>
    <property type="gene ID" value="ENSMMSG00000022918.1"/>
</dbReference>
<dbReference type="PANTHER" id="PTHR14699">
    <property type="entry name" value="STI2 PROTEIN-RELATED"/>
    <property type="match status" value="1"/>
</dbReference>
<feature type="repeat" description="TPR" evidence="13">
    <location>
        <begin position="689"/>
        <end position="722"/>
    </location>
</feature>
<evidence type="ECO:0000259" key="17">
    <source>
        <dbReference type="Pfam" id="PF25064"/>
    </source>
</evidence>
<evidence type="ECO:0000256" key="4">
    <source>
        <dbReference type="ARBA" id="ARBA00022737"/>
    </source>
</evidence>
<evidence type="ECO:0000259" key="16">
    <source>
        <dbReference type="Pfam" id="PF25063"/>
    </source>
</evidence>
<dbReference type="Pfam" id="PF13181">
    <property type="entry name" value="TPR_8"/>
    <property type="match status" value="1"/>
</dbReference>
<evidence type="ECO:0000256" key="1">
    <source>
        <dbReference type="ARBA" id="ARBA00004430"/>
    </source>
</evidence>
<dbReference type="Gene3D" id="1.25.40.10">
    <property type="entry name" value="Tetratricopeptide repeat domain"/>
    <property type="match status" value="5"/>
</dbReference>
<dbReference type="PANTHER" id="PTHR14699:SF1">
    <property type="entry name" value="TETRATRICOPEPTIDE REPEAT PROTEIN 21B"/>
    <property type="match status" value="1"/>
</dbReference>
<organism evidence="19 20">
    <name type="scientific">Moschus moschiferus</name>
    <name type="common">Siberian musk deer</name>
    <name type="synonym">Moschus sibiricus</name>
    <dbReference type="NCBI Taxonomy" id="68415"/>
    <lineage>
        <taxon>Eukaryota</taxon>
        <taxon>Metazoa</taxon>
        <taxon>Chordata</taxon>
        <taxon>Craniata</taxon>
        <taxon>Vertebrata</taxon>
        <taxon>Euteleostomi</taxon>
        <taxon>Mammalia</taxon>
        <taxon>Eutheria</taxon>
        <taxon>Laurasiatheria</taxon>
        <taxon>Artiodactyla</taxon>
        <taxon>Ruminantia</taxon>
        <taxon>Pecora</taxon>
        <taxon>Moschidae</taxon>
        <taxon>Moschus</taxon>
    </lineage>
</organism>
<dbReference type="GeneTree" id="ENSGT00390000005979"/>
<comment type="similarity">
    <text evidence="2">Belongs to the TTC21 family.</text>
</comment>
<feature type="repeat" description="TPR" evidence="13">
    <location>
        <begin position="291"/>
        <end position="324"/>
    </location>
</feature>
<keyword evidence="4" id="KW-0677">Repeat</keyword>
<comment type="subunit">
    <text evidence="10">Component of the IFT complex A (IFT-A) complex. IFT-A complex is divided into a core subcomplex composed of IFT122:IFT140:WDR19 which is associated with TULP3 and a peripheral subcomplex composed of IFT43:WDR35:TTC21B. Interacts directy with WDR35 and TTC21B. Interacts with TTC25.</text>
</comment>
<dbReference type="Pfam" id="PF25062">
    <property type="entry name" value="ARM_TT21_N"/>
    <property type="match status" value="1"/>
</dbReference>
<evidence type="ECO:0000313" key="20">
    <source>
        <dbReference type="Proteomes" id="UP000694544"/>
    </source>
</evidence>
<comment type="subcellular location">
    <subcellularLocation>
        <location evidence="1">Cytoplasm</location>
        <location evidence="1">Cytoskeleton</location>
        <location evidence="1">Cilium axoneme</location>
    </subcellularLocation>
</comment>
<dbReference type="SUPFAM" id="SSF48452">
    <property type="entry name" value="TPR-like"/>
    <property type="match status" value="6"/>
</dbReference>
<gene>
    <name evidence="19" type="primary">TTC21B</name>
</gene>
<evidence type="ECO:0000256" key="5">
    <source>
        <dbReference type="ARBA" id="ARBA00022803"/>
    </source>
</evidence>
<dbReference type="FunFam" id="1.25.40.10:FF:000493">
    <property type="entry name" value="Tetratricopeptide repeat domain 21B"/>
    <property type="match status" value="1"/>
</dbReference>
<evidence type="ECO:0000256" key="13">
    <source>
        <dbReference type="PROSITE-ProRule" id="PRU00339"/>
    </source>
</evidence>
<reference evidence="19" key="1">
    <citation type="submission" date="2025-08" db="UniProtKB">
        <authorList>
            <consortium name="Ensembl"/>
        </authorList>
    </citation>
    <scope>IDENTIFICATION</scope>
</reference>
<evidence type="ECO:0000259" key="18">
    <source>
        <dbReference type="Pfam" id="PF25068"/>
    </source>
</evidence>
<evidence type="ECO:0000313" key="19">
    <source>
        <dbReference type="Ensembl" id="ENSMMSP00000030754.1"/>
    </source>
</evidence>
<dbReference type="Pfam" id="PF25068">
    <property type="entry name" value="ARM_TT21_4th"/>
    <property type="match status" value="1"/>
</dbReference>
<dbReference type="FunFam" id="1.25.40.10:FF:001504">
    <property type="entry name" value="Tetratricopeptide repeat protein 21B"/>
    <property type="match status" value="1"/>
</dbReference>
<dbReference type="FunFam" id="1.25.40.10:FF:000219">
    <property type="entry name" value="Tetratricopeptide repeat domain 21B"/>
    <property type="match status" value="1"/>
</dbReference>
<reference evidence="19" key="2">
    <citation type="submission" date="2025-09" db="UniProtKB">
        <authorList>
            <consortium name="Ensembl"/>
        </authorList>
    </citation>
    <scope>IDENTIFICATION</scope>
</reference>
<dbReference type="Pfam" id="PF25064">
    <property type="entry name" value="ARM_TT21_5th"/>
    <property type="match status" value="1"/>
</dbReference>
<feature type="repeat" description="TPR" evidence="13">
    <location>
        <begin position="919"/>
        <end position="952"/>
    </location>
</feature>
<keyword evidence="20" id="KW-1185">Reference proteome</keyword>